<dbReference type="AlphaFoldDB" id="A0A8R1HHK5"/>
<feature type="transmembrane region" description="Helical" evidence="6">
    <location>
        <begin position="283"/>
        <end position="304"/>
    </location>
</feature>
<feature type="transmembrane region" description="Helical" evidence="6">
    <location>
        <begin position="188"/>
        <end position="209"/>
    </location>
</feature>
<feature type="transmembrane region" description="Helical" evidence="6">
    <location>
        <begin position="336"/>
        <end position="359"/>
    </location>
</feature>
<dbReference type="GO" id="GO:0016020">
    <property type="term" value="C:membrane"/>
    <property type="evidence" value="ECO:0007669"/>
    <property type="project" value="UniProtKB-SubCell"/>
</dbReference>
<keyword evidence="3 6" id="KW-1133">Transmembrane helix</keyword>
<dbReference type="Gene3D" id="1.20.1250.20">
    <property type="entry name" value="MFS general substrate transporter like domains"/>
    <property type="match status" value="1"/>
</dbReference>
<protein>
    <submittedName>
        <fullName evidence="7">Uncharacterized protein</fullName>
    </submittedName>
</protein>
<dbReference type="GO" id="GO:0022857">
    <property type="term" value="F:transmembrane transporter activity"/>
    <property type="evidence" value="ECO:0007669"/>
    <property type="project" value="TreeGrafter"/>
</dbReference>
<dbReference type="PANTHER" id="PTHR23507">
    <property type="entry name" value="ZGC:174356"/>
    <property type="match status" value="1"/>
</dbReference>
<dbReference type="EnsemblMetazoa" id="CJA01815.1">
    <property type="protein sequence ID" value="CJA01815.1"/>
    <property type="gene ID" value="WBGene00121019"/>
</dbReference>
<dbReference type="Proteomes" id="UP000005237">
    <property type="component" value="Unassembled WGS sequence"/>
</dbReference>
<organism evidence="7 8">
    <name type="scientific">Caenorhabditis japonica</name>
    <dbReference type="NCBI Taxonomy" id="281687"/>
    <lineage>
        <taxon>Eukaryota</taxon>
        <taxon>Metazoa</taxon>
        <taxon>Ecdysozoa</taxon>
        <taxon>Nematoda</taxon>
        <taxon>Chromadorea</taxon>
        <taxon>Rhabditida</taxon>
        <taxon>Rhabditina</taxon>
        <taxon>Rhabditomorpha</taxon>
        <taxon>Rhabditoidea</taxon>
        <taxon>Rhabditidae</taxon>
        <taxon>Peloderinae</taxon>
        <taxon>Caenorhabditis</taxon>
    </lineage>
</organism>
<keyword evidence="2 6" id="KW-0812">Transmembrane</keyword>
<dbReference type="PANTHER" id="PTHR23507:SF27">
    <property type="entry name" value="SOLUTE CARRIER FAMILY RELATED"/>
    <property type="match status" value="1"/>
</dbReference>
<sequence length="479" mass="53405">MGVFLTIFLYAVTSSVFFPVFQSLVFYKACISLSDRHNITDISHCSRKEAAAKNADVHSLANLILLTSSTGLCITAFFTSRWIGHLSDVKSRKLAFLIPFAGLFITDLTVLVQVLWPTSSPYYFILSEVIYGLFGGYMSITSCAFAIISSRYPDSNDRAKAISKLEGTISFGSMVGFLISSQLDRVEYLGMAFFFLAAHLIAFGSALLMKDIPKTSMVDTEKKKMVSICTGTQIFKNKPAATKCNLKILYFSFACSYFAFIGSTRILFFYLKHKFYWGTEKYGYLKAINQGMTTVMAMFMFPFLKTMGVSDVHLAMFGLATRSIGRGWYAIAWNDYTVFLVVLCEMFSKFPATALRSLISSNVGENERGSAFSLVAVIEAACNLTSSWVFHSAFPLSLSFFPELSFVIMPVCILPALILMFTHRKSLYQSEHPALLPVSVQDEEVEEKKSLQAEPSLHQVSTETDTLTDSSNAEEKEDL</sequence>
<evidence type="ECO:0000256" key="1">
    <source>
        <dbReference type="ARBA" id="ARBA00004141"/>
    </source>
</evidence>
<evidence type="ECO:0000256" key="3">
    <source>
        <dbReference type="ARBA" id="ARBA00022989"/>
    </source>
</evidence>
<evidence type="ECO:0000313" key="8">
    <source>
        <dbReference type="Proteomes" id="UP000005237"/>
    </source>
</evidence>
<evidence type="ECO:0000256" key="2">
    <source>
        <dbReference type="ARBA" id="ARBA00022692"/>
    </source>
</evidence>
<feature type="transmembrane region" description="Helical" evidence="6">
    <location>
        <begin position="63"/>
        <end position="83"/>
    </location>
</feature>
<feature type="transmembrane region" description="Helical" evidence="6">
    <location>
        <begin position="7"/>
        <end position="27"/>
    </location>
</feature>
<name>A0A8R1HHK5_CAEJA</name>
<feature type="transmembrane region" description="Helical" evidence="6">
    <location>
        <begin position="400"/>
        <end position="421"/>
    </location>
</feature>
<proteinExistence type="predicted"/>
<keyword evidence="8" id="KW-1185">Reference proteome</keyword>
<evidence type="ECO:0000256" key="6">
    <source>
        <dbReference type="SAM" id="Phobius"/>
    </source>
</evidence>
<accession>A0A8R1HHK5</accession>
<dbReference type="SUPFAM" id="SSF103473">
    <property type="entry name" value="MFS general substrate transporter"/>
    <property type="match status" value="1"/>
</dbReference>
<feature type="region of interest" description="Disordered" evidence="5">
    <location>
        <begin position="446"/>
        <end position="479"/>
    </location>
</feature>
<keyword evidence="4 6" id="KW-0472">Membrane</keyword>
<reference evidence="8" key="1">
    <citation type="submission" date="2010-08" db="EMBL/GenBank/DDBJ databases">
        <authorList>
            <consortium name="Caenorhabditis japonica Sequencing Consortium"/>
            <person name="Wilson R.K."/>
        </authorList>
    </citation>
    <scope>NUCLEOTIDE SEQUENCE [LARGE SCALE GENOMIC DNA]</scope>
    <source>
        <strain evidence="8">DF5081</strain>
    </source>
</reference>
<evidence type="ECO:0000256" key="4">
    <source>
        <dbReference type="ARBA" id="ARBA00023136"/>
    </source>
</evidence>
<feature type="compositionally biased region" description="Polar residues" evidence="5">
    <location>
        <begin position="458"/>
        <end position="471"/>
    </location>
</feature>
<evidence type="ECO:0000313" key="7">
    <source>
        <dbReference type="EnsemblMetazoa" id="CJA01815.1"/>
    </source>
</evidence>
<feature type="transmembrane region" description="Helical" evidence="6">
    <location>
        <begin position="122"/>
        <end position="148"/>
    </location>
</feature>
<comment type="subcellular location">
    <subcellularLocation>
        <location evidence="1">Membrane</location>
        <topology evidence="1">Multi-pass membrane protein</topology>
    </subcellularLocation>
</comment>
<feature type="transmembrane region" description="Helical" evidence="6">
    <location>
        <begin position="248"/>
        <end position="271"/>
    </location>
</feature>
<dbReference type="InterPro" id="IPR036259">
    <property type="entry name" value="MFS_trans_sf"/>
</dbReference>
<reference evidence="7" key="2">
    <citation type="submission" date="2022-06" db="UniProtKB">
        <authorList>
            <consortium name="EnsemblMetazoa"/>
        </authorList>
    </citation>
    <scope>IDENTIFICATION</scope>
    <source>
        <strain evidence="7">DF5081</strain>
    </source>
</reference>
<feature type="transmembrane region" description="Helical" evidence="6">
    <location>
        <begin position="95"/>
        <end position="116"/>
    </location>
</feature>
<evidence type="ECO:0000256" key="5">
    <source>
        <dbReference type="SAM" id="MobiDB-lite"/>
    </source>
</evidence>